<dbReference type="RefSeq" id="XP_065642974.1">
    <property type="nucleotide sequence ID" value="XM_065786902.1"/>
</dbReference>
<dbReference type="InterPro" id="IPR036397">
    <property type="entry name" value="RNaseH_sf"/>
</dbReference>
<dbReference type="Proteomes" id="UP001652625">
    <property type="component" value="Chromosome 01"/>
</dbReference>
<protein>
    <submittedName>
        <fullName evidence="2">Uncharacterized protein LOC136074569</fullName>
    </submittedName>
</protein>
<dbReference type="Gene3D" id="3.30.420.10">
    <property type="entry name" value="Ribonuclease H-like superfamily/Ribonuclease H"/>
    <property type="match status" value="1"/>
</dbReference>
<sequence length="118" mass="13257">MIKEELKKERKTPISVDTVKRRLRRVGLIGLLACRKPLLRRVNKQKRRRLYVERLVGERISNICLSHSVKHGGSNVMICGGFGGGGGGKVDDLVQIKSTMDKKVYRSILIHHVVPCGN</sequence>
<organism evidence="1 2">
    <name type="scientific">Hydra vulgaris</name>
    <name type="common">Hydra</name>
    <name type="synonym">Hydra attenuata</name>
    <dbReference type="NCBI Taxonomy" id="6087"/>
    <lineage>
        <taxon>Eukaryota</taxon>
        <taxon>Metazoa</taxon>
        <taxon>Cnidaria</taxon>
        <taxon>Hydrozoa</taxon>
        <taxon>Hydroidolina</taxon>
        <taxon>Anthoathecata</taxon>
        <taxon>Aplanulata</taxon>
        <taxon>Hydridae</taxon>
        <taxon>Hydra</taxon>
    </lineage>
</organism>
<accession>A0ABM4B2D0</accession>
<keyword evidence="1" id="KW-1185">Reference proteome</keyword>
<reference evidence="2" key="2">
    <citation type="submission" date="2025-08" db="UniProtKB">
        <authorList>
            <consortium name="RefSeq"/>
        </authorList>
    </citation>
    <scope>IDENTIFICATION</scope>
</reference>
<gene>
    <name evidence="2" type="primary">LOC136074569</name>
</gene>
<evidence type="ECO:0000313" key="2">
    <source>
        <dbReference type="RefSeq" id="XP_065642974.1"/>
    </source>
</evidence>
<dbReference type="GeneID" id="136074569"/>
<reference evidence="1" key="1">
    <citation type="submission" date="2025-05" db="UniProtKB">
        <authorList>
            <consortium name="RefSeq"/>
        </authorList>
    </citation>
    <scope>NUCLEOTIDE SEQUENCE [LARGE SCALE GENOMIC DNA]</scope>
</reference>
<proteinExistence type="predicted"/>
<name>A0ABM4B2D0_HYDVU</name>
<evidence type="ECO:0000313" key="1">
    <source>
        <dbReference type="Proteomes" id="UP001652625"/>
    </source>
</evidence>